<dbReference type="PANTHER" id="PTHR43312">
    <property type="entry name" value="D-THREO-ALDOSE 1-DEHYDROGENASE"/>
    <property type="match status" value="1"/>
</dbReference>
<dbReference type="RefSeq" id="WP_073053249.1">
    <property type="nucleotide sequence ID" value="NZ_FQUP01000002.1"/>
</dbReference>
<protein>
    <submittedName>
        <fullName evidence="2">Predicted oxidoreductase</fullName>
    </submittedName>
</protein>
<evidence type="ECO:0000313" key="2">
    <source>
        <dbReference type="EMBL" id="SHF62430.1"/>
    </source>
</evidence>
<reference evidence="2 3" key="1">
    <citation type="submission" date="2016-11" db="EMBL/GenBank/DDBJ databases">
        <authorList>
            <person name="Jaros S."/>
            <person name="Januszkiewicz K."/>
            <person name="Wedrychowicz H."/>
        </authorList>
    </citation>
    <scope>NUCLEOTIDE SEQUENCE [LARGE SCALE GENOMIC DNA]</scope>
    <source>
        <strain evidence="2 3">DSM 19436</strain>
    </source>
</reference>
<feature type="domain" description="NADP-dependent oxidoreductase" evidence="1">
    <location>
        <begin position="15"/>
        <end position="316"/>
    </location>
</feature>
<organism evidence="2 3">
    <name type="scientific">Kaistia soli DSM 19436</name>
    <dbReference type="NCBI Taxonomy" id="1122133"/>
    <lineage>
        <taxon>Bacteria</taxon>
        <taxon>Pseudomonadati</taxon>
        <taxon>Pseudomonadota</taxon>
        <taxon>Alphaproteobacteria</taxon>
        <taxon>Hyphomicrobiales</taxon>
        <taxon>Kaistiaceae</taxon>
        <taxon>Kaistia</taxon>
    </lineage>
</organism>
<dbReference type="EMBL" id="FQUP01000002">
    <property type="protein sequence ID" value="SHF62430.1"/>
    <property type="molecule type" value="Genomic_DNA"/>
</dbReference>
<dbReference type="InterPro" id="IPR036812">
    <property type="entry name" value="NAD(P)_OxRdtase_dom_sf"/>
</dbReference>
<dbReference type="PANTHER" id="PTHR43312:SF1">
    <property type="entry name" value="NADP-DEPENDENT OXIDOREDUCTASE DOMAIN-CONTAINING PROTEIN"/>
    <property type="match status" value="1"/>
</dbReference>
<accession>A0A1M5D6E4</accession>
<dbReference type="Gene3D" id="3.20.20.100">
    <property type="entry name" value="NADP-dependent oxidoreductase domain"/>
    <property type="match status" value="1"/>
</dbReference>
<dbReference type="CDD" id="cd19086">
    <property type="entry name" value="AKR_AKR11C1"/>
    <property type="match status" value="1"/>
</dbReference>
<gene>
    <name evidence="2" type="ORF">SAMN02745157_2574</name>
</gene>
<sequence length="328" mass="35863">MRARTFGRTGRQVSEIGFGAWAIGASWGHVDESDAIAALNTALDAGVTFIDTADVYGDGRSEKLIARVLRERGGARPFVATKAGRRLQPHVAAGYTAEALEGFIDRSRDYLEMETLDLVQLHCPPTDVYYRPEVFAALDDFVAAGKIANYGVSVERVEEGLKALEYPGVVSIQIVFNIFRQRPIERLFQRALESETAIIARVPLASGLLTGKMKADTHFDGSDHRQFNRHGEAFDVGETFSGVPYEAGLAAVERIRPLVGGDTTMAKFALKWILMFDAVTVAIPGAKNEAQARANAEAATLAPLDAATMAALKTIYDEDIRPHVHQRW</sequence>
<dbReference type="Proteomes" id="UP000184485">
    <property type="component" value="Unassembled WGS sequence"/>
</dbReference>
<evidence type="ECO:0000313" key="3">
    <source>
        <dbReference type="Proteomes" id="UP000184485"/>
    </source>
</evidence>
<dbReference type="SUPFAM" id="SSF51430">
    <property type="entry name" value="NAD(P)-linked oxidoreductase"/>
    <property type="match status" value="1"/>
</dbReference>
<dbReference type="OrthoDB" id="9803483at2"/>
<keyword evidence="3" id="KW-1185">Reference proteome</keyword>
<name>A0A1M5D6E4_9HYPH</name>
<dbReference type="STRING" id="1122133.SAMN02745157_2574"/>
<dbReference type="AlphaFoldDB" id="A0A1M5D6E4"/>
<proteinExistence type="predicted"/>
<dbReference type="InterPro" id="IPR023210">
    <property type="entry name" value="NADP_OxRdtase_dom"/>
</dbReference>
<dbReference type="Pfam" id="PF00248">
    <property type="entry name" value="Aldo_ket_red"/>
    <property type="match status" value="1"/>
</dbReference>
<evidence type="ECO:0000259" key="1">
    <source>
        <dbReference type="Pfam" id="PF00248"/>
    </source>
</evidence>
<dbReference type="InterPro" id="IPR053135">
    <property type="entry name" value="AKR2_Oxidoreductase"/>
</dbReference>